<sequence>MKNSLIITLLAATLALTTACGNKQTEGTLTYELDYQLPDSLKSFAAFLPKSAILHFKGDSAVTIQGSEEESTTMITYHPTDYLVGLFKSGPLKRFQVQFGKEEQKMELPDLSGFEFTKGTATKTVAGYKADQYIVKDKVTGDTTSAWFTHDLKVPANFISMVFNPELGTPVEFSLNQNGMITTTKLKEVKLETVPAGIFTAPAGFIKLTPQQLREMPVEN</sequence>
<evidence type="ECO:0000313" key="2">
    <source>
        <dbReference type="EMBL" id="MBE9661322.1"/>
    </source>
</evidence>
<keyword evidence="3" id="KW-1185">Reference proteome</keyword>
<protein>
    <recommendedName>
        <fullName evidence="4">GLPGLI family protein</fullName>
    </recommendedName>
</protein>
<dbReference type="Proteomes" id="UP000622475">
    <property type="component" value="Unassembled WGS sequence"/>
</dbReference>
<dbReference type="EMBL" id="JADFFL010000002">
    <property type="protein sequence ID" value="MBE9661322.1"/>
    <property type="molecule type" value="Genomic_DNA"/>
</dbReference>
<dbReference type="PROSITE" id="PS51257">
    <property type="entry name" value="PROKAR_LIPOPROTEIN"/>
    <property type="match status" value="1"/>
</dbReference>
<evidence type="ECO:0000313" key="3">
    <source>
        <dbReference type="Proteomes" id="UP000622475"/>
    </source>
</evidence>
<keyword evidence="1" id="KW-0732">Signal</keyword>
<gene>
    <name evidence="2" type="ORF">IRJ16_05460</name>
</gene>
<comment type="caution">
    <text evidence="2">The sequence shown here is derived from an EMBL/GenBank/DDBJ whole genome shotgun (WGS) entry which is preliminary data.</text>
</comment>
<evidence type="ECO:0000256" key="1">
    <source>
        <dbReference type="SAM" id="SignalP"/>
    </source>
</evidence>
<evidence type="ECO:0008006" key="4">
    <source>
        <dbReference type="Google" id="ProtNLM"/>
    </source>
</evidence>
<name>A0A929KV52_9SPHI</name>
<organism evidence="2 3">
    <name type="scientific">Mucilaginibacter myungsuensis</name>
    <dbReference type="NCBI Taxonomy" id="649104"/>
    <lineage>
        <taxon>Bacteria</taxon>
        <taxon>Pseudomonadati</taxon>
        <taxon>Bacteroidota</taxon>
        <taxon>Sphingobacteriia</taxon>
        <taxon>Sphingobacteriales</taxon>
        <taxon>Sphingobacteriaceae</taxon>
        <taxon>Mucilaginibacter</taxon>
    </lineage>
</organism>
<dbReference type="RefSeq" id="WP_194110518.1">
    <property type="nucleotide sequence ID" value="NZ_JADFFL010000002.1"/>
</dbReference>
<feature type="signal peptide" evidence="1">
    <location>
        <begin position="1"/>
        <end position="19"/>
    </location>
</feature>
<accession>A0A929KV52</accession>
<proteinExistence type="predicted"/>
<reference evidence="2" key="1">
    <citation type="submission" date="2020-10" db="EMBL/GenBank/DDBJ databases">
        <title>Mucilaginibacter mali sp. nov., isolated from rhizosphere soil of apple orchard.</title>
        <authorList>
            <person name="Lee J.-S."/>
            <person name="Kim H.S."/>
            <person name="Kim J.-S."/>
        </authorList>
    </citation>
    <scope>NUCLEOTIDE SEQUENCE</scope>
    <source>
        <strain evidence="2">KCTC 22746</strain>
    </source>
</reference>
<dbReference type="AlphaFoldDB" id="A0A929KV52"/>
<feature type="chain" id="PRO_5037381294" description="GLPGLI family protein" evidence="1">
    <location>
        <begin position="20"/>
        <end position="220"/>
    </location>
</feature>